<comment type="pathway">
    <text evidence="1">Amino-sugar metabolism; 1,6-anhydro-N-acetylmuramate degradation.</text>
</comment>
<comment type="function">
    <text evidence="1">Catalyzes the specific phosphorylation of 1,6-anhydro-N-acetylmuramic acid (anhMurNAc) with the simultaneous cleavage of the 1,6-anhydro ring, generating MurNAc-6-P. Is required for the utilization of anhMurNAc either imported from the medium or derived from its own cell wall murein, and thus plays a role in cell wall recycling.</text>
</comment>
<name>A0ABU5I8F6_9BURK</name>
<keyword evidence="1" id="KW-0547">Nucleotide-binding</keyword>
<dbReference type="Proteomes" id="UP001293718">
    <property type="component" value="Unassembled WGS sequence"/>
</dbReference>
<dbReference type="PANTHER" id="PTHR30605:SF0">
    <property type="entry name" value="ANHYDRO-N-ACETYLMURAMIC ACID KINASE"/>
    <property type="match status" value="1"/>
</dbReference>
<keyword evidence="1" id="KW-0067">ATP-binding</keyword>
<dbReference type="SUPFAM" id="SSF53067">
    <property type="entry name" value="Actin-like ATPase domain"/>
    <property type="match status" value="1"/>
</dbReference>
<dbReference type="HAMAP" id="MF_01270">
    <property type="entry name" value="AnhMurNAc_kinase"/>
    <property type="match status" value="1"/>
</dbReference>
<reference evidence="2 3" key="1">
    <citation type="submission" date="2023-11" db="EMBL/GenBank/DDBJ databases">
        <title>Draft genome of Azohydromonas lata strain H1 (DSM1123), a polyhydroxyalkanoate producer.</title>
        <authorList>
            <person name="Traversa D."/>
            <person name="D'Addabbo P."/>
            <person name="Pazzani C."/>
            <person name="Manzari C."/>
            <person name="Chiara M."/>
            <person name="Scrascia M."/>
        </authorList>
    </citation>
    <scope>NUCLEOTIDE SEQUENCE [LARGE SCALE GENOMIC DNA]</scope>
    <source>
        <strain evidence="2 3">H1</strain>
    </source>
</reference>
<organism evidence="2 3">
    <name type="scientific">Azohydromonas lata</name>
    <dbReference type="NCBI Taxonomy" id="45677"/>
    <lineage>
        <taxon>Bacteria</taxon>
        <taxon>Pseudomonadati</taxon>
        <taxon>Pseudomonadota</taxon>
        <taxon>Betaproteobacteria</taxon>
        <taxon>Burkholderiales</taxon>
        <taxon>Sphaerotilaceae</taxon>
        <taxon>Azohydromonas</taxon>
    </lineage>
</organism>
<sequence length="366" mass="37701">MSGTSLDGVDGVLVDFSAQSSGAALCVLAHTHSPLPPALRAEALALNRSGADELHRSALAANALSVLEAEVVRTLLAQADLSPAAVRAIGAHGLTLRHQPGLHDGLGYTLQMHNGALLAELTGLDVVCDFRTRDVAAGGQGAPLVCAFHQALFAQPGADVAVLNLGGQSNVTLLRSGGGILGFDCGPANALLDGWCERHLGHAFDDAGRWAAGGQADAALLGALLNEPFFTRRPPKSTGRDDFNLAWLDAKLAALPASLAPQDVQATLSAFVARTVADALRLDAPATRELLVAGGGAFNLDLLQRLRALLPGVAVLTTGDRGLDVSHVEATAFAWLAQAHVQRLAGNRVEVTGARGPRVLGALYPA</sequence>
<dbReference type="GO" id="GO:0016301">
    <property type="term" value="F:kinase activity"/>
    <property type="evidence" value="ECO:0007669"/>
    <property type="project" value="UniProtKB-KW"/>
</dbReference>
<keyword evidence="3" id="KW-1185">Reference proteome</keyword>
<keyword evidence="1 2" id="KW-0808">Transferase</keyword>
<accession>A0ABU5I8F6</accession>
<comment type="caution">
    <text evidence="2">The sequence shown here is derived from an EMBL/GenBank/DDBJ whole genome shotgun (WGS) entry which is preliminary data.</text>
</comment>
<feature type="binding site" evidence="1">
    <location>
        <begin position="3"/>
        <end position="10"/>
    </location>
    <ligand>
        <name>ATP</name>
        <dbReference type="ChEBI" id="CHEBI:30616"/>
    </ligand>
</feature>
<evidence type="ECO:0000313" key="2">
    <source>
        <dbReference type="EMBL" id="MDZ5455381.1"/>
    </source>
</evidence>
<dbReference type="EMBL" id="JAXOJX010000002">
    <property type="protein sequence ID" value="MDZ5455381.1"/>
    <property type="molecule type" value="Genomic_DNA"/>
</dbReference>
<comment type="pathway">
    <text evidence="1">Cell wall biogenesis; peptidoglycan recycling.</text>
</comment>
<evidence type="ECO:0000313" key="3">
    <source>
        <dbReference type="Proteomes" id="UP001293718"/>
    </source>
</evidence>
<dbReference type="EC" id="2.7.1.170" evidence="1"/>
<comment type="similarity">
    <text evidence="1">Belongs to the anhydro-N-acetylmuramic acid kinase family.</text>
</comment>
<dbReference type="Pfam" id="PF03702">
    <property type="entry name" value="AnmK"/>
    <property type="match status" value="1"/>
</dbReference>
<dbReference type="InterPro" id="IPR043129">
    <property type="entry name" value="ATPase_NBD"/>
</dbReference>
<evidence type="ECO:0000256" key="1">
    <source>
        <dbReference type="HAMAP-Rule" id="MF_01270"/>
    </source>
</evidence>
<gene>
    <name evidence="1" type="primary">anmK</name>
    <name evidence="2" type="ORF">SM757_02215</name>
</gene>
<dbReference type="Gene3D" id="3.30.420.40">
    <property type="match status" value="2"/>
</dbReference>
<dbReference type="NCBIfam" id="NF007139">
    <property type="entry name" value="PRK09585.1-3"/>
    <property type="match status" value="1"/>
</dbReference>
<proteinExistence type="inferred from homology"/>
<protein>
    <recommendedName>
        <fullName evidence="1">Anhydro-N-acetylmuramic acid kinase</fullName>
        <ecNumber evidence="1">2.7.1.170</ecNumber>
    </recommendedName>
    <alternativeName>
        <fullName evidence="1">AnhMurNAc kinase</fullName>
    </alternativeName>
</protein>
<dbReference type="PANTHER" id="PTHR30605">
    <property type="entry name" value="ANHYDRO-N-ACETYLMURAMIC ACID KINASE"/>
    <property type="match status" value="1"/>
</dbReference>
<keyword evidence="1" id="KW-0119">Carbohydrate metabolism</keyword>
<keyword evidence="1 2" id="KW-0418">Kinase</keyword>
<comment type="catalytic activity">
    <reaction evidence="1">
        <text>1,6-anhydro-N-acetyl-beta-muramate + ATP + H2O = N-acetyl-D-muramate 6-phosphate + ADP + H(+)</text>
        <dbReference type="Rhea" id="RHEA:24952"/>
        <dbReference type="ChEBI" id="CHEBI:15377"/>
        <dbReference type="ChEBI" id="CHEBI:15378"/>
        <dbReference type="ChEBI" id="CHEBI:30616"/>
        <dbReference type="ChEBI" id="CHEBI:58690"/>
        <dbReference type="ChEBI" id="CHEBI:58722"/>
        <dbReference type="ChEBI" id="CHEBI:456216"/>
        <dbReference type="EC" id="2.7.1.170"/>
    </reaction>
</comment>
<dbReference type="InterPro" id="IPR005338">
    <property type="entry name" value="Anhydro_N_Ac-Mur_kinase"/>
</dbReference>